<dbReference type="GO" id="GO:0004842">
    <property type="term" value="F:ubiquitin-protein transferase activity"/>
    <property type="evidence" value="ECO:0007669"/>
    <property type="project" value="TreeGrafter"/>
</dbReference>
<dbReference type="PANTHER" id="PTHR42647">
    <property type="entry name" value="SBP (S-RIBONUCLEASE BINDING PROTEIN) FAMILY PROTEIN"/>
    <property type="match status" value="1"/>
</dbReference>
<dbReference type="GO" id="GO:0008270">
    <property type="term" value="F:zinc ion binding"/>
    <property type="evidence" value="ECO:0007669"/>
    <property type="project" value="UniProtKB-KW"/>
</dbReference>
<evidence type="ECO:0000256" key="6">
    <source>
        <dbReference type="SAM" id="MobiDB-lite"/>
    </source>
</evidence>
<keyword evidence="3" id="KW-0862">Zinc</keyword>
<evidence type="ECO:0000313" key="8">
    <source>
        <dbReference type="EMBL" id="GAA0174510.1"/>
    </source>
</evidence>
<dbReference type="InterPro" id="IPR013083">
    <property type="entry name" value="Znf_RING/FYVE/PHD"/>
</dbReference>
<dbReference type="Gene3D" id="3.30.40.10">
    <property type="entry name" value="Zinc/RING finger domain, C3HC4 (zinc finger)"/>
    <property type="match status" value="1"/>
</dbReference>
<dbReference type="FunFam" id="3.30.40.10:FF:000239">
    <property type="entry name" value="probable BOI-related E3 ubiquitin-protein ligase 2"/>
    <property type="match status" value="1"/>
</dbReference>
<name>A0AAV3RF72_LITER</name>
<dbReference type="CDD" id="cd16649">
    <property type="entry name" value="mRING-HC-C3HC5_CGRF1-like"/>
    <property type="match status" value="1"/>
</dbReference>
<dbReference type="Pfam" id="PF13920">
    <property type="entry name" value="zf-C3HC4_3"/>
    <property type="match status" value="1"/>
</dbReference>
<keyword evidence="2 4" id="KW-0863">Zinc-finger</keyword>
<evidence type="ECO:0000313" key="9">
    <source>
        <dbReference type="Proteomes" id="UP001454036"/>
    </source>
</evidence>
<organism evidence="8 9">
    <name type="scientific">Lithospermum erythrorhizon</name>
    <name type="common">Purple gromwell</name>
    <name type="synonym">Lithospermum officinale var. erythrorhizon</name>
    <dbReference type="NCBI Taxonomy" id="34254"/>
    <lineage>
        <taxon>Eukaryota</taxon>
        <taxon>Viridiplantae</taxon>
        <taxon>Streptophyta</taxon>
        <taxon>Embryophyta</taxon>
        <taxon>Tracheophyta</taxon>
        <taxon>Spermatophyta</taxon>
        <taxon>Magnoliopsida</taxon>
        <taxon>eudicotyledons</taxon>
        <taxon>Gunneridae</taxon>
        <taxon>Pentapetalae</taxon>
        <taxon>asterids</taxon>
        <taxon>lamiids</taxon>
        <taxon>Boraginales</taxon>
        <taxon>Boraginaceae</taxon>
        <taxon>Boraginoideae</taxon>
        <taxon>Lithospermeae</taxon>
        <taxon>Lithospermum</taxon>
    </lineage>
</organism>
<feature type="compositionally biased region" description="Polar residues" evidence="6">
    <location>
        <begin position="57"/>
        <end position="70"/>
    </location>
</feature>
<dbReference type="PANTHER" id="PTHR42647:SF9">
    <property type="entry name" value="S-RIBONUCLEASE BINDING PROTEIN SBP1-RELATED"/>
    <property type="match status" value="1"/>
</dbReference>
<dbReference type="AlphaFoldDB" id="A0AAV3RF72"/>
<proteinExistence type="predicted"/>
<accession>A0AAV3RF72</accession>
<dbReference type="PIRSF" id="PIRSF036836">
    <property type="entry name" value="RNase_bind_SBP1"/>
    <property type="match status" value="1"/>
</dbReference>
<dbReference type="EMBL" id="BAABME010026786">
    <property type="protein sequence ID" value="GAA0174510.1"/>
    <property type="molecule type" value="Genomic_DNA"/>
</dbReference>
<keyword evidence="1" id="KW-0479">Metal-binding</keyword>
<protein>
    <recommendedName>
        <fullName evidence="7">RING-type domain-containing protein</fullName>
    </recommendedName>
</protein>
<dbReference type="Proteomes" id="UP001454036">
    <property type="component" value="Unassembled WGS sequence"/>
</dbReference>
<dbReference type="InterPro" id="IPR001841">
    <property type="entry name" value="Znf_RING"/>
</dbReference>
<feature type="coiled-coil region" evidence="5">
    <location>
        <begin position="187"/>
        <end position="214"/>
    </location>
</feature>
<feature type="region of interest" description="Disordered" evidence="6">
    <location>
        <begin position="51"/>
        <end position="70"/>
    </location>
</feature>
<keyword evidence="9" id="KW-1185">Reference proteome</keyword>
<sequence length="333" mass="37527">MLRGNSKNTTAPVFLEENNLRYPTNASTQLQLLGNLPVKFNLDPVNYLGIEHGTARPPSNNQGQETEAISRQQKLPISLNQNVCFDEAERPATFLRQNPVSTGLRLSYDDDEHNSSLTSASGSMFKPPSAALSLNDNIRKKMVQQKEEFEKYIKTQEEILAKGVAAIRQRQMASFVNAVERSMDKKLREKDFELENINRKNQELIERVKQIATEAHNWCNRAKYNESVVNKLKNNLQQQMLGADHVKEGFGDNEIDDADSATDPQNHLSTPGRSFKTTPVGTGILCRACRVKEVSFLLMPCRHLCLCKDCDAFVNVCPVCQLFKSSSIQVYLC</sequence>
<evidence type="ECO:0000259" key="7">
    <source>
        <dbReference type="PROSITE" id="PS50089"/>
    </source>
</evidence>
<evidence type="ECO:0000256" key="5">
    <source>
        <dbReference type="SAM" id="Coils"/>
    </source>
</evidence>
<comment type="caution">
    <text evidence="8">The sequence shown here is derived from an EMBL/GenBank/DDBJ whole genome shotgun (WGS) entry which is preliminary data.</text>
</comment>
<evidence type="ECO:0000256" key="1">
    <source>
        <dbReference type="ARBA" id="ARBA00022723"/>
    </source>
</evidence>
<evidence type="ECO:0000256" key="4">
    <source>
        <dbReference type="PROSITE-ProRule" id="PRU00175"/>
    </source>
</evidence>
<feature type="domain" description="RING-type" evidence="7">
    <location>
        <begin position="286"/>
        <end position="321"/>
    </location>
</feature>
<evidence type="ECO:0000256" key="2">
    <source>
        <dbReference type="ARBA" id="ARBA00022771"/>
    </source>
</evidence>
<evidence type="ECO:0000256" key="3">
    <source>
        <dbReference type="ARBA" id="ARBA00022833"/>
    </source>
</evidence>
<keyword evidence="5" id="KW-0175">Coiled coil</keyword>
<gene>
    <name evidence="8" type="ORF">LIER_41732</name>
</gene>
<dbReference type="PROSITE" id="PS50089">
    <property type="entry name" value="ZF_RING_2"/>
    <property type="match status" value="1"/>
</dbReference>
<reference evidence="8 9" key="1">
    <citation type="submission" date="2024-01" db="EMBL/GenBank/DDBJ databases">
        <title>The complete chloroplast genome sequence of Lithospermum erythrorhizon: insights into the phylogenetic relationship among Boraginaceae species and the maternal lineages of purple gromwells.</title>
        <authorList>
            <person name="Okada T."/>
            <person name="Watanabe K."/>
        </authorList>
    </citation>
    <scope>NUCLEOTIDE SEQUENCE [LARGE SCALE GENOMIC DNA]</scope>
</reference>